<name>A0ABD2VTA2_9HYME</name>
<dbReference type="AlphaFoldDB" id="A0ABD2VTA2"/>
<gene>
    <name evidence="1" type="ORF">TKK_020423</name>
</gene>
<proteinExistence type="predicted"/>
<accession>A0ABD2VTA2</accession>
<evidence type="ECO:0000313" key="1">
    <source>
        <dbReference type="EMBL" id="KAL3383763.1"/>
    </source>
</evidence>
<dbReference type="Proteomes" id="UP001627154">
    <property type="component" value="Unassembled WGS sequence"/>
</dbReference>
<sequence length="103" mass="11870">MQAYTELPPPIIYLPSFELSRCWCESIDRSNYHYSTHPLDAVTHACMRIYYIQREPLSARGRNSQNAPLRSSGLCSTMFTCACICRQPMMHEDCSRVILLSFS</sequence>
<evidence type="ECO:0000313" key="2">
    <source>
        <dbReference type="Proteomes" id="UP001627154"/>
    </source>
</evidence>
<dbReference type="EMBL" id="JBJJXI010000182">
    <property type="protein sequence ID" value="KAL3383763.1"/>
    <property type="molecule type" value="Genomic_DNA"/>
</dbReference>
<reference evidence="1 2" key="1">
    <citation type="journal article" date="2024" name="bioRxiv">
        <title>A reference genome for Trichogramma kaykai: A tiny desert-dwelling parasitoid wasp with competing sex-ratio distorters.</title>
        <authorList>
            <person name="Culotta J."/>
            <person name="Lindsey A.R."/>
        </authorList>
    </citation>
    <scope>NUCLEOTIDE SEQUENCE [LARGE SCALE GENOMIC DNA]</scope>
    <source>
        <strain evidence="1 2">KSX58</strain>
    </source>
</reference>
<organism evidence="1 2">
    <name type="scientific">Trichogramma kaykai</name>
    <dbReference type="NCBI Taxonomy" id="54128"/>
    <lineage>
        <taxon>Eukaryota</taxon>
        <taxon>Metazoa</taxon>
        <taxon>Ecdysozoa</taxon>
        <taxon>Arthropoda</taxon>
        <taxon>Hexapoda</taxon>
        <taxon>Insecta</taxon>
        <taxon>Pterygota</taxon>
        <taxon>Neoptera</taxon>
        <taxon>Endopterygota</taxon>
        <taxon>Hymenoptera</taxon>
        <taxon>Apocrita</taxon>
        <taxon>Proctotrupomorpha</taxon>
        <taxon>Chalcidoidea</taxon>
        <taxon>Trichogrammatidae</taxon>
        <taxon>Trichogramma</taxon>
    </lineage>
</organism>
<comment type="caution">
    <text evidence="1">The sequence shown here is derived from an EMBL/GenBank/DDBJ whole genome shotgun (WGS) entry which is preliminary data.</text>
</comment>
<protein>
    <submittedName>
        <fullName evidence="1">Uncharacterized protein</fullName>
    </submittedName>
</protein>
<keyword evidence="2" id="KW-1185">Reference proteome</keyword>